<feature type="transmembrane region" description="Helical" evidence="6">
    <location>
        <begin position="38"/>
        <end position="61"/>
    </location>
</feature>
<evidence type="ECO:0000259" key="7">
    <source>
        <dbReference type="Pfam" id="PF12823"/>
    </source>
</evidence>
<keyword evidence="4 6" id="KW-1133">Transmembrane helix</keyword>
<evidence type="ECO:0000256" key="2">
    <source>
        <dbReference type="ARBA" id="ARBA00022475"/>
    </source>
</evidence>
<evidence type="ECO:0000256" key="6">
    <source>
        <dbReference type="SAM" id="Phobius"/>
    </source>
</evidence>
<evidence type="ECO:0000256" key="3">
    <source>
        <dbReference type="ARBA" id="ARBA00022692"/>
    </source>
</evidence>
<dbReference type="AlphaFoldDB" id="A0A7W7CM05"/>
<dbReference type="RefSeq" id="WP_185009396.1">
    <property type="nucleotide sequence ID" value="NZ_BAAAUI010000007.1"/>
</dbReference>
<protein>
    <submittedName>
        <fullName evidence="8">Integral membrane protein</fullName>
    </submittedName>
</protein>
<evidence type="ECO:0000313" key="9">
    <source>
        <dbReference type="Proteomes" id="UP000533598"/>
    </source>
</evidence>
<organism evidence="8 9">
    <name type="scientific">Crossiella cryophila</name>
    <dbReference type="NCBI Taxonomy" id="43355"/>
    <lineage>
        <taxon>Bacteria</taxon>
        <taxon>Bacillati</taxon>
        <taxon>Actinomycetota</taxon>
        <taxon>Actinomycetes</taxon>
        <taxon>Pseudonocardiales</taxon>
        <taxon>Pseudonocardiaceae</taxon>
        <taxon>Crossiella</taxon>
    </lineage>
</organism>
<dbReference type="NCBIfam" id="TIGR03954">
    <property type="entry name" value="integ_memb_HG"/>
    <property type="match status" value="1"/>
</dbReference>
<dbReference type="PANTHER" id="PTHR40077">
    <property type="entry name" value="MEMBRANE PROTEIN-RELATED"/>
    <property type="match status" value="1"/>
</dbReference>
<comment type="subcellular location">
    <subcellularLocation>
        <location evidence="1">Cell membrane</location>
        <topology evidence="1">Multi-pass membrane protein</topology>
    </subcellularLocation>
</comment>
<proteinExistence type="predicted"/>
<accession>A0A7W7CM05</accession>
<keyword evidence="5 6" id="KW-0472">Membrane</keyword>
<sequence>MFATPTARFRAVAIAEAFSWAGLLVGMFFKYVMVGNDLGVKIFGPVHGVIFVLYLFVVLMVREPLNWDGRTTTWALIASVPPFGTIVFERWVNKRTQAAAVTP</sequence>
<evidence type="ECO:0000256" key="4">
    <source>
        <dbReference type="ARBA" id="ARBA00022989"/>
    </source>
</evidence>
<keyword evidence="9" id="KW-1185">Reference proteome</keyword>
<evidence type="ECO:0000313" key="8">
    <source>
        <dbReference type="EMBL" id="MBB4682248.1"/>
    </source>
</evidence>
<feature type="domain" description="DUF3817" evidence="7">
    <location>
        <begin position="7"/>
        <end position="94"/>
    </location>
</feature>
<dbReference type="EMBL" id="JACHMH010000001">
    <property type="protein sequence ID" value="MBB4682248.1"/>
    <property type="molecule type" value="Genomic_DNA"/>
</dbReference>
<dbReference type="GO" id="GO:0005886">
    <property type="term" value="C:plasma membrane"/>
    <property type="evidence" value="ECO:0007669"/>
    <property type="project" value="UniProtKB-SubCell"/>
</dbReference>
<dbReference type="Proteomes" id="UP000533598">
    <property type="component" value="Unassembled WGS sequence"/>
</dbReference>
<comment type="caution">
    <text evidence="8">The sequence shown here is derived from an EMBL/GenBank/DDBJ whole genome shotgun (WGS) entry which is preliminary data.</text>
</comment>
<keyword evidence="3 6" id="KW-0812">Transmembrane</keyword>
<reference evidence="8 9" key="1">
    <citation type="submission" date="2020-08" db="EMBL/GenBank/DDBJ databases">
        <title>Sequencing the genomes of 1000 actinobacteria strains.</title>
        <authorList>
            <person name="Klenk H.-P."/>
        </authorList>
    </citation>
    <scope>NUCLEOTIDE SEQUENCE [LARGE SCALE GENOMIC DNA]</scope>
    <source>
        <strain evidence="8 9">DSM 44230</strain>
    </source>
</reference>
<evidence type="ECO:0000256" key="1">
    <source>
        <dbReference type="ARBA" id="ARBA00004651"/>
    </source>
</evidence>
<feature type="transmembrane region" description="Helical" evidence="6">
    <location>
        <begin position="12"/>
        <end position="32"/>
    </location>
</feature>
<dbReference type="InterPro" id="IPR023845">
    <property type="entry name" value="DUF3817_TM"/>
</dbReference>
<gene>
    <name evidence="8" type="ORF">HNR67_008366</name>
</gene>
<evidence type="ECO:0000256" key="5">
    <source>
        <dbReference type="ARBA" id="ARBA00023136"/>
    </source>
</evidence>
<dbReference type="Pfam" id="PF12823">
    <property type="entry name" value="DUF3817"/>
    <property type="match status" value="1"/>
</dbReference>
<dbReference type="PANTHER" id="PTHR40077:SF1">
    <property type="entry name" value="MEMBRANE PROTEIN"/>
    <property type="match status" value="1"/>
</dbReference>
<name>A0A7W7CM05_9PSEU</name>
<keyword evidence="2" id="KW-1003">Cell membrane</keyword>